<evidence type="ECO:0000256" key="2">
    <source>
        <dbReference type="ARBA" id="ARBA00022676"/>
    </source>
</evidence>
<dbReference type="PANTHER" id="PTHR43179:SF12">
    <property type="entry name" value="GALACTOFURANOSYLTRANSFERASE GLFT2"/>
    <property type="match status" value="1"/>
</dbReference>
<comment type="similarity">
    <text evidence="1">Belongs to the glycosyltransferase 2 family.</text>
</comment>
<evidence type="ECO:0000256" key="3">
    <source>
        <dbReference type="ARBA" id="ARBA00022679"/>
    </source>
</evidence>
<sequence>MNKRVIAVVVTFNRKDFLLQVLESLRMQTLPLQKILIVDNNSQDGTFYALSDILLDKNIAYFNTGENLGGAGGFHFGFCEAEKYEYDHLWLMDDDLRPELDCLEKMLETENEGIIQPVRYNIDGSCAEISPVEYDLQSLFLLNPKKETVASSYNELVKNGVLYIQGTPFEGPLVSKKLIDSIGKPNPDFFIFYDDLDYSIRAREAGFKIKCLYPAKATRLLVNNQSNDLNSWKGYFMLRNFFYILRTYGKNHFVRNKPAPMAFVYFFISILKLNFKQAKVVVKAYLDSKTLSGSGNHKP</sequence>
<dbReference type="AlphaFoldDB" id="A0A172X0E6"/>
<keyword evidence="3 5" id="KW-0808">Transferase</keyword>
<evidence type="ECO:0000313" key="5">
    <source>
        <dbReference type="EMBL" id="ANF30082.1"/>
    </source>
</evidence>
<dbReference type="Gene3D" id="3.90.550.10">
    <property type="entry name" value="Spore Coat Polysaccharide Biosynthesis Protein SpsA, Chain A"/>
    <property type="match status" value="1"/>
</dbReference>
<dbReference type="InterPro" id="IPR029044">
    <property type="entry name" value="Nucleotide-diphossugar_trans"/>
</dbReference>
<protein>
    <submittedName>
        <fullName evidence="5">Glycosyltransferase family 2</fullName>
    </submittedName>
</protein>
<dbReference type="Pfam" id="PF00535">
    <property type="entry name" value="Glycos_transf_2"/>
    <property type="match status" value="1"/>
</dbReference>
<name>A0A172X0E6_HAFAL</name>
<reference evidence="5" key="1">
    <citation type="journal article" date="2016" name="PLoS ONE">
        <title>Genetic Diversity of O-Antigens in Hafnia alvei and the Development of a Suspension Array for Serotype Detection.</title>
        <authorList>
            <person name="Duan Z."/>
            <person name="Niedziela T."/>
            <person name="Lugowski C."/>
            <person name="Cao B."/>
            <person name="Wang T."/>
            <person name="Xu L."/>
            <person name="Yang B."/>
            <person name="Liu B."/>
            <person name="Wang L."/>
        </authorList>
    </citation>
    <scope>NUCLEOTIDE SEQUENCE</scope>
    <source>
        <strain evidence="5">PCM1214</strain>
    </source>
</reference>
<keyword evidence="2" id="KW-0328">Glycosyltransferase</keyword>
<dbReference type="SUPFAM" id="SSF53448">
    <property type="entry name" value="Nucleotide-diphospho-sugar transferases"/>
    <property type="match status" value="1"/>
</dbReference>
<dbReference type="EMBL" id="KX117090">
    <property type="protein sequence ID" value="ANF30082.1"/>
    <property type="molecule type" value="Genomic_DNA"/>
</dbReference>
<accession>A0A172X0E6</accession>
<feature type="domain" description="Glycosyltransferase 2-like" evidence="4">
    <location>
        <begin position="8"/>
        <end position="132"/>
    </location>
</feature>
<dbReference type="PANTHER" id="PTHR43179">
    <property type="entry name" value="RHAMNOSYLTRANSFERASE WBBL"/>
    <property type="match status" value="1"/>
</dbReference>
<organism evidence="5">
    <name type="scientific">Hafnia alvei</name>
    <dbReference type="NCBI Taxonomy" id="569"/>
    <lineage>
        <taxon>Bacteria</taxon>
        <taxon>Pseudomonadati</taxon>
        <taxon>Pseudomonadota</taxon>
        <taxon>Gammaproteobacteria</taxon>
        <taxon>Enterobacterales</taxon>
        <taxon>Hafniaceae</taxon>
        <taxon>Hafnia</taxon>
    </lineage>
</organism>
<evidence type="ECO:0000256" key="1">
    <source>
        <dbReference type="ARBA" id="ARBA00006739"/>
    </source>
</evidence>
<dbReference type="GO" id="GO:0016757">
    <property type="term" value="F:glycosyltransferase activity"/>
    <property type="evidence" value="ECO:0007669"/>
    <property type="project" value="UniProtKB-KW"/>
</dbReference>
<proteinExistence type="inferred from homology"/>
<evidence type="ECO:0000259" key="4">
    <source>
        <dbReference type="Pfam" id="PF00535"/>
    </source>
</evidence>
<dbReference type="InterPro" id="IPR001173">
    <property type="entry name" value="Glyco_trans_2-like"/>
</dbReference>